<feature type="transmembrane region" description="Helical" evidence="12">
    <location>
        <begin position="695"/>
        <end position="718"/>
    </location>
</feature>
<keyword evidence="8 12" id="KW-0472">Membrane</keyword>
<evidence type="ECO:0000256" key="8">
    <source>
        <dbReference type="ARBA" id="ARBA00023136"/>
    </source>
</evidence>
<dbReference type="GO" id="GO:0012505">
    <property type="term" value="C:endomembrane system"/>
    <property type="evidence" value="ECO:0007669"/>
    <property type="project" value="UniProtKB-SubCell"/>
</dbReference>
<reference evidence="15" key="2">
    <citation type="submission" date="2025-09" db="UniProtKB">
        <authorList>
            <consortium name="Ensembl"/>
        </authorList>
    </citation>
    <scope>IDENTIFICATION</scope>
</reference>
<evidence type="ECO:0000313" key="15">
    <source>
        <dbReference type="Ensembl" id="ENSSBOP00000031308.1"/>
    </source>
</evidence>
<keyword evidence="7" id="KW-0443">Lipid metabolism</keyword>
<accession>A0A2K6UHB0</accession>
<dbReference type="GO" id="GO:0005886">
    <property type="term" value="C:plasma membrane"/>
    <property type="evidence" value="ECO:0007669"/>
    <property type="project" value="TreeGrafter"/>
</dbReference>
<dbReference type="PANTHER" id="PTHR45727">
    <property type="entry name" value="NPC INTRACELLULAR CHOLESTEROL TRANSPORTER 1"/>
    <property type="match status" value="1"/>
</dbReference>
<evidence type="ECO:0000256" key="10">
    <source>
        <dbReference type="ARBA" id="ARBA00023180"/>
    </source>
</evidence>
<feature type="transmembrane region" description="Helical" evidence="12">
    <location>
        <begin position="665"/>
        <end position="689"/>
    </location>
</feature>
<evidence type="ECO:0000256" key="7">
    <source>
        <dbReference type="ARBA" id="ARBA00023098"/>
    </source>
</evidence>
<reference evidence="15" key="1">
    <citation type="submission" date="2025-08" db="UniProtKB">
        <authorList>
            <consortium name="Ensembl"/>
        </authorList>
    </citation>
    <scope>IDENTIFICATION</scope>
</reference>
<keyword evidence="6 12" id="KW-1133">Transmembrane helix</keyword>
<dbReference type="SUPFAM" id="SSF82866">
    <property type="entry name" value="Multidrug efflux transporter AcrB transmembrane domain"/>
    <property type="match status" value="2"/>
</dbReference>
<dbReference type="Pfam" id="PF16414">
    <property type="entry name" value="NPC1_N"/>
    <property type="match status" value="1"/>
</dbReference>
<dbReference type="OMA" id="QVFPYTI"/>
<evidence type="ECO:0000259" key="14">
    <source>
        <dbReference type="PROSITE" id="PS50156"/>
    </source>
</evidence>
<dbReference type="Pfam" id="PF22314">
    <property type="entry name" value="NPC1_MLD"/>
    <property type="match status" value="1"/>
</dbReference>
<keyword evidence="10" id="KW-0325">Glycoprotein</keyword>
<evidence type="ECO:0000256" key="1">
    <source>
        <dbReference type="ARBA" id="ARBA00004127"/>
    </source>
</evidence>
<gene>
    <name evidence="15" type="primary">NPC1L1</name>
</gene>
<name>A0A2K6UHB0_SAIBB</name>
<feature type="transmembrane region" description="Helical" evidence="12">
    <location>
        <begin position="350"/>
        <end position="372"/>
    </location>
</feature>
<feature type="transmembrane region" description="Helical" evidence="12">
    <location>
        <begin position="738"/>
        <end position="760"/>
    </location>
</feature>
<proteinExistence type="inferred from homology"/>
<dbReference type="InterPro" id="IPR000731">
    <property type="entry name" value="SSD"/>
</dbReference>
<evidence type="ECO:0000256" key="2">
    <source>
        <dbReference type="ARBA" id="ARBA00005585"/>
    </source>
</evidence>
<dbReference type="GO" id="GO:0006629">
    <property type="term" value="P:lipid metabolic process"/>
    <property type="evidence" value="ECO:0007669"/>
    <property type="project" value="UniProtKB-KW"/>
</dbReference>
<keyword evidence="4 12" id="KW-0812">Transmembrane</keyword>
<dbReference type="GO" id="GO:0015485">
    <property type="term" value="F:cholesterol binding"/>
    <property type="evidence" value="ECO:0007669"/>
    <property type="project" value="TreeGrafter"/>
</dbReference>
<feature type="transmembrane region" description="Helical" evidence="12">
    <location>
        <begin position="1066"/>
        <end position="1086"/>
    </location>
</feature>
<evidence type="ECO:0000256" key="6">
    <source>
        <dbReference type="ARBA" id="ARBA00022989"/>
    </source>
</evidence>
<dbReference type="InterPro" id="IPR053956">
    <property type="entry name" value="NPC1_MLD"/>
</dbReference>
<dbReference type="InterPro" id="IPR053958">
    <property type="entry name" value="HMGCR/SNAP/NPC1-like_SSD"/>
</dbReference>
<keyword evidence="5 13" id="KW-0732">Signal</keyword>
<keyword evidence="16" id="KW-1185">Reference proteome</keyword>
<keyword evidence="3" id="KW-0813">Transport</keyword>
<feature type="domain" description="SSD" evidence="14">
    <location>
        <begin position="631"/>
        <end position="796"/>
    </location>
</feature>
<dbReference type="FunFam" id="1.20.1640.10:FF:000008">
    <property type="entry name" value="NPC intracellular cholesterol transporter 1"/>
    <property type="match status" value="1"/>
</dbReference>
<feature type="transmembrane region" description="Helical" evidence="12">
    <location>
        <begin position="772"/>
        <end position="796"/>
    </location>
</feature>
<evidence type="ECO:0000313" key="16">
    <source>
        <dbReference type="Proteomes" id="UP000233220"/>
    </source>
</evidence>
<dbReference type="GO" id="GO:0042632">
    <property type="term" value="P:cholesterol homeostasis"/>
    <property type="evidence" value="ECO:0007669"/>
    <property type="project" value="TreeGrafter"/>
</dbReference>
<dbReference type="AlphaFoldDB" id="A0A2K6UHB0"/>
<keyword evidence="9" id="KW-1015">Disulfide bond</keyword>
<sequence length="1191" mass="130455">MAEAGLRSWLLWALLLHLAQSTYTPIRQPGYCAFYDECGKNPELSGGLTTLSNVSCLSNTPARSITGDHLTLLQKICPRLYTGPNTQACCSAKQLVSLEASMSITKALLTRCPACSDNFVNLHCHNTCSPNQSLFINVTRVAQRGSGQLPAVVAYEAFYQHSFAEQTYDSCSRVRIPAAATLAVGTMCGVYGSALCNAQRWLDFQGDTGNGLAPLDINFHLLEPGQAVGSGIQPLNEGVARCNESQGDNVVACSCQDCAASCPAIARPQALDSTFRLGRMPGGLVLIIILCSVFVVLTILLVRLRVAPARNKSKMEDPKEGTSLSDKLSFSTHTLLGQFFQGWGTWVASWPLTILVLSVMLVVALAAGLVFMELTTDPVELWSAPNSQARREKAFHDQHFGPFFRTNQVILTAPNRSSYRYDSLLLGPKNFSGILDLDLLLELLELQERLRHLQVWSPQAQRHISLQDICYAPLNPDNASLSDCCINSLLQYFQSNRTLLLLTANQTLKGETSQVDWKDHFLYCANAPLTFKDGTTLALSCMADYGAPVFPFLAVGGYKGKDYSEAEALIMTFSLNNYPAGDPRLAQAKLWEEAFLEEMRAFQRRTAGTFQVTFMAERSLEDEINRTTAEDLPIFATSYIVIFLYISLALGTYSSWSRVMVDSKATLGLGGVAVVLGAVMAAMGFLSYLGVRSSLIILQVVPFLVLSMGADNIFVFVLEYQRLPRRPGELREVHIGRALGRVAPSMLLCSLSEAICFFLGALTPMPAVRTFALTSGLAVILDFLLQMSAFVALLSLDSKRQEASRLDICCCVKPQELPPPGQREGLLLSFFRKIYAPFLLHWITRGVVAGAPVYFVTTSGYNFSSEAGMNAICSSAGCNNFSLTQKIQYATEFPEQSYLAIPASSWVDDFIDWLTPSSCCRLYIAGPNMNKFCPSTVNSLNCLKNCMSITMGSVRPSVEQFHKYLPWFLNDRPNIKCPKGGLGAYSTSVNLTSDGQVLASRFMAYHKPLKNSQDYTEALRAVRELATNITADLRKVPGTDPAFEVFPYTITNVFYEQYLTILPEGLFMLSLCLVPTFAVCCLLLGLDLRSGLLNLLSIVMILVDTVGFMALWGISYNAVSLINLVSPDVNPALALEQKRAEEKSAVIAASCQGHPSQVSAADNIYVNHSFEDSIKGAGAVSNDLPNNGRQF</sequence>
<evidence type="ECO:0000256" key="13">
    <source>
        <dbReference type="SAM" id="SignalP"/>
    </source>
</evidence>
<dbReference type="Proteomes" id="UP000233220">
    <property type="component" value="Unplaced"/>
</dbReference>
<feature type="transmembrane region" description="Helical" evidence="12">
    <location>
        <begin position="1092"/>
        <end position="1114"/>
    </location>
</feature>
<dbReference type="GO" id="GO:0030301">
    <property type="term" value="P:cholesterol transport"/>
    <property type="evidence" value="ECO:0007669"/>
    <property type="project" value="UniProtKB-ARBA"/>
</dbReference>
<feature type="chain" id="PRO_5014341523" evidence="13">
    <location>
        <begin position="22"/>
        <end position="1191"/>
    </location>
</feature>
<feature type="transmembrane region" description="Helical" evidence="12">
    <location>
        <begin position="283"/>
        <end position="304"/>
    </location>
</feature>
<evidence type="ECO:0000256" key="4">
    <source>
        <dbReference type="ARBA" id="ARBA00022692"/>
    </source>
</evidence>
<comment type="catalytic activity">
    <reaction evidence="11">
        <text>cholesterol(in) = cholesterol(out)</text>
        <dbReference type="Rhea" id="RHEA:39747"/>
        <dbReference type="ChEBI" id="CHEBI:16113"/>
    </reaction>
</comment>
<dbReference type="Pfam" id="PF12349">
    <property type="entry name" value="Sterol-sensing"/>
    <property type="match status" value="1"/>
</dbReference>
<comment type="subcellular location">
    <subcellularLocation>
        <location evidence="1">Endomembrane system</location>
        <topology evidence="1">Multi-pass membrane protein</topology>
    </subcellularLocation>
</comment>
<dbReference type="GeneTree" id="ENSGT00940000159904"/>
<dbReference type="InterPro" id="IPR032190">
    <property type="entry name" value="NPC1_N"/>
</dbReference>
<comment type="similarity">
    <text evidence="2">Belongs to the patched family.</text>
</comment>
<feature type="signal peptide" evidence="13">
    <location>
        <begin position="1"/>
        <end position="21"/>
    </location>
</feature>
<dbReference type="GO" id="GO:0030299">
    <property type="term" value="P:intestinal cholesterol absorption"/>
    <property type="evidence" value="ECO:0007669"/>
    <property type="project" value="TreeGrafter"/>
</dbReference>
<dbReference type="PROSITE" id="PS50156">
    <property type="entry name" value="SSD"/>
    <property type="match status" value="1"/>
</dbReference>
<dbReference type="Ensembl" id="ENSSBOT00000048196.1">
    <property type="protein sequence ID" value="ENSSBOP00000031308.1"/>
    <property type="gene ID" value="ENSSBOG00000031878.1"/>
</dbReference>
<dbReference type="PANTHER" id="PTHR45727:SF3">
    <property type="entry name" value="NPC1-LIKE INTRACELLULAR CHOLESTEROL TRANSPORTER 1"/>
    <property type="match status" value="1"/>
</dbReference>
<feature type="transmembrane region" description="Helical" evidence="12">
    <location>
        <begin position="632"/>
        <end position="653"/>
    </location>
</feature>
<evidence type="ECO:0000256" key="9">
    <source>
        <dbReference type="ARBA" id="ARBA00023157"/>
    </source>
</evidence>
<evidence type="ECO:0000256" key="5">
    <source>
        <dbReference type="ARBA" id="ARBA00022729"/>
    </source>
</evidence>
<evidence type="ECO:0000256" key="3">
    <source>
        <dbReference type="ARBA" id="ARBA00022448"/>
    </source>
</evidence>
<evidence type="ECO:0000256" key="11">
    <source>
        <dbReference type="ARBA" id="ARBA00034049"/>
    </source>
</evidence>
<evidence type="ECO:0000256" key="12">
    <source>
        <dbReference type="SAM" id="Phobius"/>
    </source>
</evidence>
<protein>
    <submittedName>
        <fullName evidence="15">NPC1 like intracellular cholesterol transporter 1</fullName>
    </submittedName>
</protein>
<dbReference type="Gene3D" id="1.20.1640.10">
    <property type="entry name" value="Multidrug efflux transporter AcrB transmembrane domain"/>
    <property type="match status" value="1"/>
</dbReference>
<organism evidence="15 16">
    <name type="scientific">Saimiri boliviensis boliviensis</name>
    <name type="common">Bolivian squirrel monkey</name>
    <dbReference type="NCBI Taxonomy" id="39432"/>
    <lineage>
        <taxon>Eukaryota</taxon>
        <taxon>Metazoa</taxon>
        <taxon>Chordata</taxon>
        <taxon>Craniata</taxon>
        <taxon>Vertebrata</taxon>
        <taxon>Euteleostomi</taxon>
        <taxon>Mammalia</taxon>
        <taxon>Eutheria</taxon>
        <taxon>Euarchontoglires</taxon>
        <taxon>Primates</taxon>
        <taxon>Haplorrhini</taxon>
        <taxon>Platyrrhini</taxon>
        <taxon>Cebidae</taxon>
        <taxon>Saimiriinae</taxon>
        <taxon>Saimiri</taxon>
    </lineage>
</organism>